<sequence length="104" mass="11241">MKRLTIPTALLTVTIAIASPLYAAAPPTTQELIAQAEATRKEAAAIGYEWRNTAQLIKQANDALTANNEPEAQKLASAALLEAEQAVKQGKWMQANWQTLIPTL</sequence>
<evidence type="ECO:0000313" key="2">
    <source>
        <dbReference type="EMBL" id="ABB29174.1"/>
    </source>
</evidence>
<feature type="chain" id="PRO_5004223832" evidence="1">
    <location>
        <begin position="24"/>
        <end position="104"/>
    </location>
</feature>
<dbReference type="AlphaFoldDB" id="Q3APA1"/>
<dbReference type="STRING" id="340177.Cag_1926"/>
<accession>Q3APA1</accession>
<dbReference type="OrthoDB" id="598454at2"/>
<dbReference type="KEGG" id="cch:Cag_1926"/>
<evidence type="ECO:0000256" key="1">
    <source>
        <dbReference type="SAM" id="SignalP"/>
    </source>
</evidence>
<gene>
    <name evidence="2" type="ordered locus">Cag_1926</name>
</gene>
<organism evidence="2">
    <name type="scientific">Chlorobium chlorochromatii (strain CaD3)</name>
    <dbReference type="NCBI Taxonomy" id="340177"/>
    <lineage>
        <taxon>Bacteria</taxon>
        <taxon>Pseudomonadati</taxon>
        <taxon>Chlorobiota</taxon>
        <taxon>Chlorobiia</taxon>
        <taxon>Chlorobiales</taxon>
        <taxon>Chlorobiaceae</taxon>
        <taxon>Chlorobium/Pelodictyon group</taxon>
        <taxon>Chlorobium</taxon>
    </lineage>
</organism>
<name>Q3APA1_CHLCH</name>
<dbReference type="HOGENOM" id="CLU_2274704_0_0_10"/>
<dbReference type="EMBL" id="CP000108">
    <property type="protein sequence ID" value="ABB29174.1"/>
    <property type="molecule type" value="Genomic_DNA"/>
</dbReference>
<reference evidence="2" key="1">
    <citation type="submission" date="2005-08" db="EMBL/GenBank/DDBJ databases">
        <title>Complete sequence of Chlorobium chlorochromatii CaD3.</title>
        <authorList>
            <person name="Copeland A."/>
            <person name="Lucas S."/>
            <person name="Lapidus A."/>
            <person name="Barry K."/>
            <person name="Detter J.C."/>
            <person name="Glavina T."/>
            <person name="Hammon N."/>
            <person name="Israni S."/>
            <person name="Pitluck S."/>
            <person name="Bryant D."/>
            <person name="Schmutz J."/>
            <person name="Larimer F."/>
            <person name="Land M."/>
            <person name="Kyrpides N."/>
            <person name="Ivanova N."/>
            <person name="Richardson P."/>
        </authorList>
    </citation>
    <scope>NUCLEOTIDE SEQUENCE [LARGE SCALE GENOMIC DNA]</scope>
    <source>
        <strain evidence="2">CaD3</strain>
    </source>
</reference>
<protein>
    <submittedName>
        <fullName evidence="2">SoxXA-binding protein SoxK</fullName>
    </submittedName>
</protein>
<keyword evidence="1" id="KW-0732">Signal</keyword>
<proteinExistence type="predicted"/>
<feature type="signal peptide" evidence="1">
    <location>
        <begin position="1"/>
        <end position="23"/>
    </location>
</feature>